<dbReference type="PANTHER" id="PTHR35355">
    <property type="entry name" value="PROTEIN FAM229A"/>
    <property type="match status" value="1"/>
</dbReference>
<keyword evidence="4" id="KW-1185">Reference proteome</keyword>
<evidence type="ECO:0000313" key="4">
    <source>
        <dbReference type="Proteomes" id="UP000694555"/>
    </source>
</evidence>
<evidence type="ECO:0000313" key="3">
    <source>
        <dbReference type="Ensembl" id="ENSBJAP00000001289.1"/>
    </source>
</evidence>
<dbReference type="Proteomes" id="UP000694555">
    <property type="component" value="Unplaced"/>
</dbReference>
<accession>A0A8B9ZA16</accession>
<dbReference type="Pfam" id="PF14982">
    <property type="entry name" value="UPF0731"/>
    <property type="match status" value="1"/>
</dbReference>
<comment type="similarity">
    <text evidence="1">Belongs to the FAM229 family.</text>
</comment>
<dbReference type="PANTHER" id="PTHR35355:SF1">
    <property type="entry name" value="PROTEIN FAM229A"/>
    <property type="match status" value="1"/>
</dbReference>
<dbReference type="Ensembl" id="ENSBJAT00000001317.1">
    <property type="protein sequence ID" value="ENSBJAP00000001289.1"/>
    <property type="gene ID" value="ENSBJAG00000000963.1"/>
</dbReference>
<evidence type="ECO:0000256" key="1">
    <source>
        <dbReference type="ARBA" id="ARBA00009958"/>
    </source>
</evidence>
<name>A0A8B9ZA16_9AVES</name>
<dbReference type="AlphaFoldDB" id="A0A8B9ZA16"/>
<feature type="region of interest" description="Disordered" evidence="2">
    <location>
        <begin position="1"/>
        <end position="45"/>
    </location>
</feature>
<dbReference type="Ensembl" id="ENSBJAT00000001335.1">
    <property type="protein sequence ID" value="ENSBJAP00000001307.1"/>
    <property type="gene ID" value="ENSBJAG00000000974.1"/>
</dbReference>
<reference evidence="3" key="1">
    <citation type="submission" date="2025-05" db="UniProtKB">
        <authorList>
            <consortium name="Ensembl"/>
        </authorList>
    </citation>
    <scope>IDENTIFICATION</scope>
</reference>
<feature type="region of interest" description="Disordered" evidence="2">
    <location>
        <begin position="58"/>
        <end position="85"/>
    </location>
</feature>
<evidence type="ECO:0000256" key="2">
    <source>
        <dbReference type="SAM" id="MobiDB-lite"/>
    </source>
</evidence>
<dbReference type="InterPro" id="IPR028025">
    <property type="entry name" value="FAM229"/>
</dbReference>
<protein>
    <recommendedName>
        <fullName evidence="5">F229A protein</fullName>
    </recommendedName>
</protein>
<organism evidence="3 4">
    <name type="scientific">Buteo japonicus</name>
    <dbReference type="NCBI Taxonomy" id="224669"/>
    <lineage>
        <taxon>Eukaryota</taxon>
        <taxon>Metazoa</taxon>
        <taxon>Chordata</taxon>
        <taxon>Craniata</taxon>
        <taxon>Vertebrata</taxon>
        <taxon>Euteleostomi</taxon>
        <taxon>Archelosauria</taxon>
        <taxon>Archosauria</taxon>
        <taxon>Dinosauria</taxon>
        <taxon>Saurischia</taxon>
        <taxon>Theropoda</taxon>
        <taxon>Coelurosauria</taxon>
        <taxon>Aves</taxon>
        <taxon>Neognathae</taxon>
        <taxon>Neoaves</taxon>
        <taxon>Telluraves</taxon>
        <taxon>Accipitrimorphae</taxon>
        <taxon>Accipitriformes</taxon>
        <taxon>Accipitridae</taxon>
        <taxon>Accipitrinae</taxon>
        <taxon>Buteo</taxon>
    </lineage>
</organism>
<proteinExistence type="inferred from homology"/>
<evidence type="ECO:0008006" key="5">
    <source>
        <dbReference type="Google" id="ProtNLM"/>
    </source>
</evidence>
<feature type="compositionally biased region" description="Basic and acidic residues" evidence="2">
    <location>
        <begin position="1"/>
        <end position="10"/>
    </location>
</feature>
<sequence>HGARARDPRGARSQRCPRPPPAPSRGRSSPLRTPASRAPPGAGIYMNYQQTPQARRFPIEAGDCPSSAVPPETQEPVGSERSVGRQLRRCPGSHCLTLPNVPIDVFIAMGGSGRPRTA</sequence>